<feature type="transmembrane region" description="Helical" evidence="10">
    <location>
        <begin position="208"/>
        <end position="225"/>
    </location>
</feature>
<dbReference type="GO" id="GO:0005886">
    <property type="term" value="C:plasma membrane"/>
    <property type="evidence" value="ECO:0007669"/>
    <property type="project" value="TreeGrafter"/>
</dbReference>
<comment type="subcellular location">
    <subcellularLocation>
        <location evidence="1">Membrane</location>
        <topology evidence="1">Multi-pass membrane protein</topology>
    </subcellularLocation>
</comment>
<dbReference type="GO" id="GO:0005283">
    <property type="term" value="F:amino acid:sodium symporter activity"/>
    <property type="evidence" value="ECO:0007669"/>
    <property type="project" value="TreeGrafter"/>
</dbReference>
<dbReference type="PANTHER" id="PTHR11616">
    <property type="entry name" value="SODIUM/CHLORIDE DEPENDENT TRANSPORTER"/>
    <property type="match status" value="1"/>
</dbReference>
<dbReference type="GO" id="GO:0089718">
    <property type="term" value="P:amino acid import across plasma membrane"/>
    <property type="evidence" value="ECO:0007669"/>
    <property type="project" value="TreeGrafter"/>
</dbReference>
<evidence type="ECO:0000313" key="11">
    <source>
        <dbReference type="EMBL" id="CAD5111493.1"/>
    </source>
</evidence>
<dbReference type="AlphaFoldDB" id="A0A7I8V5E4"/>
<evidence type="ECO:0000256" key="4">
    <source>
        <dbReference type="ARBA" id="ARBA00022989"/>
    </source>
</evidence>
<dbReference type="InterPro" id="IPR037272">
    <property type="entry name" value="SNS_sf"/>
</dbReference>
<dbReference type="OrthoDB" id="6155318at2759"/>
<keyword evidence="2 8" id="KW-0813">Transport</keyword>
<comment type="caution">
    <text evidence="11">The sequence shown here is derived from an EMBL/GenBank/DDBJ whole genome shotgun (WGS) entry which is preliminary data.</text>
</comment>
<feature type="binding site" evidence="6">
    <location>
        <position position="66"/>
    </location>
    <ligand>
        <name>Na(+)</name>
        <dbReference type="ChEBI" id="CHEBI:29101"/>
        <label>1</label>
    </ligand>
</feature>
<feature type="transmembrane region" description="Helical" evidence="10">
    <location>
        <begin position="378"/>
        <end position="398"/>
    </location>
</feature>
<evidence type="ECO:0000256" key="5">
    <source>
        <dbReference type="ARBA" id="ARBA00023136"/>
    </source>
</evidence>
<keyword evidence="6" id="KW-0915">Sodium</keyword>
<dbReference type="SUPFAM" id="SSF161070">
    <property type="entry name" value="SNF-like"/>
    <property type="match status" value="1"/>
</dbReference>
<dbReference type="EMBL" id="CAJFCJ010000001">
    <property type="protein sequence ID" value="CAD5111493.1"/>
    <property type="molecule type" value="Genomic_DNA"/>
</dbReference>
<comment type="similarity">
    <text evidence="8">Belongs to the sodium:neurotransmitter symporter (SNF) (TC 2.A.22) family.</text>
</comment>
<dbReference type="PANTHER" id="PTHR11616:SF240">
    <property type="entry name" value="BLOATED TUBULES, ISOFORM B-RELATED"/>
    <property type="match status" value="1"/>
</dbReference>
<evidence type="ECO:0000256" key="2">
    <source>
        <dbReference type="ARBA" id="ARBA00022448"/>
    </source>
</evidence>
<keyword evidence="12" id="KW-1185">Reference proteome</keyword>
<keyword evidence="7" id="KW-1015">Disulfide bond</keyword>
<feature type="binding site" evidence="6">
    <location>
        <position position="59"/>
    </location>
    <ligand>
        <name>Na(+)</name>
        <dbReference type="ChEBI" id="CHEBI:29101"/>
        <label>1</label>
    </ligand>
</feature>
<dbReference type="InterPro" id="IPR000175">
    <property type="entry name" value="Na/ntran_symport"/>
</dbReference>
<evidence type="ECO:0000256" key="9">
    <source>
        <dbReference type="SAM" id="MobiDB-lite"/>
    </source>
</evidence>
<evidence type="ECO:0000256" key="3">
    <source>
        <dbReference type="ARBA" id="ARBA00022692"/>
    </source>
</evidence>
<evidence type="ECO:0000256" key="7">
    <source>
        <dbReference type="PIRSR" id="PIRSR600175-2"/>
    </source>
</evidence>
<proteinExistence type="inferred from homology"/>
<feature type="binding site" evidence="6">
    <location>
        <position position="316"/>
    </location>
    <ligand>
        <name>Na(+)</name>
        <dbReference type="ChEBI" id="CHEBI:29101"/>
        <label>1</label>
    </ligand>
</feature>
<feature type="binding site" evidence="6">
    <location>
        <position position="62"/>
    </location>
    <ligand>
        <name>Na(+)</name>
        <dbReference type="ChEBI" id="CHEBI:29101"/>
        <label>1</label>
    </ligand>
</feature>
<dbReference type="PRINTS" id="PR00176">
    <property type="entry name" value="NANEUSMPORT"/>
</dbReference>
<dbReference type="PROSITE" id="PS50267">
    <property type="entry name" value="NA_NEUROTRAN_SYMP_3"/>
    <property type="match status" value="1"/>
</dbReference>
<feature type="transmembrane region" description="Helical" evidence="10">
    <location>
        <begin position="346"/>
        <end position="372"/>
    </location>
</feature>
<evidence type="ECO:0000256" key="8">
    <source>
        <dbReference type="RuleBase" id="RU003732"/>
    </source>
</evidence>
<feature type="transmembrane region" description="Helical" evidence="10">
    <location>
        <begin position="418"/>
        <end position="439"/>
    </location>
</feature>
<accession>A0A7I8V5E4</accession>
<dbReference type="PROSITE" id="PS00610">
    <property type="entry name" value="NA_NEUROTRAN_SYMP_1"/>
    <property type="match status" value="1"/>
</dbReference>
<dbReference type="GO" id="GO:0046872">
    <property type="term" value="F:metal ion binding"/>
    <property type="evidence" value="ECO:0007669"/>
    <property type="project" value="UniProtKB-KW"/>
</dbReference>
<feature type="binding site" evidence="6">
    <location>
        <position position="320"/>
    </location>
    <ligand>
        <name>Na(+)</name>
        <dbReference type="ChEBI" id="CHEBI:29101"/>
        <label>2</label>
    </ligand>
</feature>
<organism evidence="11 12">
    <name type="scientific">Dimorphilus gyrociliatus</name>
    <dbReference type="NCBI Taxonomy" id="2664684"/>
    <lineage>
        <taxon>Eukaryota</taxon>
        <taxon>Metazoa</taxon>
        <taxon>Spiralia</taxon>
        <taxon>Lophotrochozoa</taxon>
        <taxon>Annelida</taxon>
        <taxon>Polychaeta</taxon>
        <taxon>Polychaeta incertae sedis</taxon>
        <taxon>Dinophilidae</taxon>
        <taxon>Dimorphilus</taxon>
    </lineage>
</organism>
<dbReference type="Pfam" id="PF00209">
    <property type="entry name" value="SNF"/>
    <property type="match status" value="2"/>
</dbReference>
<feature type="transmembrane region" description="Helical" evidence="10">
    <location>
        <begin position="303"/>
        <end position="325"/>
    </location>
</feature>
<feature type="transmembrane region" description="Helical" evidence="10">
    <location>
        <begin position="80"/>
        <end position="100"/>
    </location>
</feature>
<keyword evidence="5 10" id="KW-0472">Membrane</keyword>
<evidence type="ECO:0000313" key="12">
    <source>
        <dbReference type="Proteomes" id="UP000549394"/>
    </source>
</evidence>
<keyword evidence="6" id="KW-0479">Metal-binding</keyword>
<evidence type="ECO:0000256" key="6">
    <source>
        <dbReference type="PIRSR" id="PIRSR600175-1"/>
    </source>
</evidence>
<feature type="disulfide bond" evidence="7">
    <location>
        <begin position="166"/>
        <end position="175"/>
    </location>
</feature>
<feature type="binding site" evidence="6">
    <location>
        <position position="61"/>
    </location>
    <ligand>
        <name>Na(+)</name>
        <dbReference type="ChEBI" id="CHEBI:29101"/>
        <label>1</label>
    </ligand>
</feature>
<feature type="binding site" evidence="6">
    <location>
        <position position="319"/>
    </location>
    <ligand>
        <name>Na(+)</name>
        <dbReference type="ChEBI" id="CHEBI:29101"/>
        <label>1</label>
    </ligand>
</feature>
<feature type="region of interest" description="Disordered" evidence="9">
    <location>
        <begin position="529"/>
        <end position="549"/>
    </location>
</feature>
<name>A0A7I8V5E4_9ANNE</name>
<evidence type="ECO:0000256" key="1">
    <source>
        <dbReference type="ARBA" id="ARBA00004141"/>
    </source>
</evidence>
<protein>
    <recommendedName>
        <fullName evidence="8">Transporter</fullName>
    </recommendedName>
</protein>
<dbReference type="Proteomes" id="UP000549394">
    <property type="component" value="Unassembled WGS sequence"/>
</dbReference>
<gene>
    <name evidence="11" type="ORF">DGYR_LOCUS783</name>
</gene>
<keyword evidence="8" id="KW-0769">Symport</keyword>
<evidence type="ECO:0000256" key="10">
    <source>
        <dbReference type="SAM" id="Phobius"/>
    </source>
</evidence>
<feature type="transmembrane region" description="Helical" evidence="10">
    <location>
        <begin position="120"/>
        <end position="152"/>
    </location>
</feature>
<keyword evidence="4 10" id="KW-1133">Transmembrane helix</keyword>
<sequence>MTEIHPASSLPRQDEKDISVTIIISDHGSVTKSAEKPEQDEDSRDNWTGRFDFLLSCLGYAVGLGNVWRFPYKCYENGGGAFFIPYLIMMVFVGMPLFFLELGLGQFTSSGPTTCWKYCPIFGGIGLGMVAVSAMIGIYYNMIIAWAGYYLVMSFTKIPNLPWDNCDNSWNSDECFDRINPCINLTKNDNGRCETLNGVKGVKSSGKVVYVTAIAPYIVLIILFGKGMTLDGMGNGVKFYVTPKWEKLKEAKVWYDAARFVIFAYLGHMAHRIDRPVDEVVDGGTGLAFIVYPFAVTELPGSVFWAIAFFFMLILLGLDSQFALLETITTSIQDQLPNFFKGKKKTFLIMFISLLLFLVGLFLCTQGGPYILELLNTYVGGWSIITLGICETSSLMYIYKWKKFSNDLHVMLGKKPWIWWRIMWSFVTPAIMLFVMIFSFIDYSGAKFGSYIYPNWANGVGWCLTAIVVVLVPAYAIYFLVRLDERNLLEKLKVSIRPTKDWGPRLNENRRAAGYDPIEVNDTVLSSPTEDNYQEANEDVRESKIGPSFTNPSYINETYL</sequence>
<reference evidence="11 12" key="1">
    <citation type="submission" date="2020-08" db="EMBL/GenBank/DDBJ databases">
        <authorList>
            <person name="Hejnol A."/>
        </authorList>
    </citation>
    <scope>NUCLEOTIDE SEQUENCE [LARGE SCALE GENOMIC DNA]</scope>
</reference>
<keyword evidence="3 8" id="KW-0812">Transmembrane</keyword>
<feature type="transmembrane region" description="Helical" evidence="10">
    <location>
        <begin position="459"/>
        <end position="481"/>
    </location>
</feature>